<evidence type="ECO:0008006" key="4">
    <source>
        <dbReference type="Google" id="ProtNLM"/>
    </source>
</evidence>
<dbReference type="Proteomes" id="UP000594979">
    <property type="component" value="Chromosome"/>
</dbReference>
<dbReference type="SUPFAM" id="SSF103473">
    <property type="entry name" value="MFS general substrate transporter"/>
    <property type="match status" value="1"/>
</dbReference>
<protein>
    <recommendedName>
        <fullName evidence="4">MFS transporter</fullName>
    </recommendedName>
</protein>
<keyword evidence="1" id="KW-1133">Transmembrane helix</keyword>
<feature type="transmembrane region" description="Helical" evidence="1">
    <location>
        <begin position="115"/>
        <end position="133"/>
    </location>
</feature>
<dbReference type="Gene3D" id="1.20.1250.20">
    <property type="entry name" value="MFS general substrate transporter like domains"/>
    <property type="match status" value="1"/>
</dbReference>
<dbReference type="RefSeq" id="WP_162909085.1">
    <property type="nucleotide sequence ID" value="NZ_CP065682.1"/>
</dbReference>
<dbReference type="EMBL" id="CP065682">
    <property type="protein sequence ID" value="QPS33712.1"/>
    <property type="molecule type" value="Genomic_DNA"/>
</dbReference>
<proteinExistence type="predicted"/>
<feature type="transmembrane region" description="Helical" evidence="1">
    <location>
        <begin position="20"/>
        <end position="37"/>
    </location>
</feature>
<name>A0A7T2TGZ2_9MICO</name>
<gene>
    <name evidence="2" type="ORF">I6G59_17670</name>
</gene>
<sequence>MSLYAVVLSSLGDAGNTWSTVLSALMIQLCLAMGRLIGGRISDRCQPVVVLAAAVGILFPSVVGFINAGSYVHFLLAAAITGFVSGVGQTAALSAMMRHSDSSRAAERSSAGWNVVFDLGLGFGALAVGWMASHV</sequence>
<evidence type="ECO:0000313" key="2">
    <source>
        <dbReference type="EMBL" id="QPS33712.1"/>
    </source>
</evidence>
<keyword evidence="1" id="KW-0472">Membrane</keyword>
<dbReference type="AlphaFoldDB" id="A0A7T2TGZ2"/>
<accession>A0A7T2TGZ2</accession>
<feature type="transmembrane region" description="Helical" evidence="1">
    <location>
        <begin position="49"/>
        <end position="68"/>
    </location>
</feature>
<feature type="transmembrane region" description="Helical" evidence="1">
    <location>
        <begin position="74"/>
        <end position="95"/>
    </location>
</feature>
<dbReference type="InterPro" id="IPR036259">
    <property type="entry name" value="MFS_trans_sf"/>
</dbReference>
<evidence type="ECO:0000313" key="3">
    <source>
        <dbReference type="Proteomes" id="UP000594979"/>
    </source>
</evidence>
<keyword evidence="1" id="KW-0812">Transmembrane</keyword>
<dbReference type="KEGG" id="bcau:I6G59_17670"/>
<organism evidence="2 3">
    <name type="scientific">Brevibacterium casei</name>
    <dbReference type="NCBI Taxonomy" id="33889"/>
    <lineage>
        <taxon>Bacteria</taxon>
        <taxon>Bacillati</taxon>
        <taxon>Actinomycetota</taxon>
        <taxon>Actinomycetes</taxon>
        <taxon>Micrococcales</taxon>
        <taxon>Brevibacteriaceae</taxon>
        <taxon>Brevibacterium</taxon>
    </lineage>
</organism>
<evidence type="ECO:0000256" key="1">
    <source>
        <dbReference type="SAM" id="Phobius"/>
    </source>
</evidence>
<reference evidence="2 3" key="1">
    <citation type="submission" date="2020-12" db="EMBL/GenBank/DDBJ databases">
        <title>FDA dAtabase for Regulatory Grade micrObial Sequences (FDA-ARGOS): Supporting development and validation of Infectious Disease Dx tests.</title>
        <authorList>
            <person name="Sproer C."/>
            <person name="Gronow S."/>
            <person name="Severitt S."/>
            <person name="Schroder I."/>
            <person name="Tallon L."/>
            <person name="Sadzewicz L."/>
            <person name="Zhao X."/>
            <person name="Boylan J."/>
            <person name="Ott S."/>
            <person name="Bowen H."/>
            <person name="Vavikolanu K."/>
            <person name="Mehta A."/>
            <person name="Aluvathingal J."/>
            <person name="Nadendla S."/>
            <person name="Lowell S."/>
            <person name="Myers T."/>
            <person name="Yan Y."/>
            <person name="Sichtig H."/>
        </authorList>
    </citation>
    <scope>NUCLEOTIDE SEQUENCE [LARGE SCALE GENOMIC DNA]</scope>
    <source>
        <strain evidence="2 3">FDAARGOS_902</strain>
    </source>
</reference>